<dbReference type="CDD" id="cd03801">
    <property type="entry name" value="GT4_PimA-like"/>
    <property type="match status" value="1"/>
</dbReference>
<dbReference type="OrthoDB" id="529131at2"/>
<dbReference type="InterPro" id="IPR001296">
    <property type="entry name" value="Glyco_trans_1"/>
</dbReference>
<evidence type="ECO:0000259" key="1">
    <source>
        <dbReference type="Pfam" id="PF00534"/>
    </source>
</evidence>
<dbReference type="PANTHER" id="PTHR12526">
    <property type="entry name" value="GLYCOSYLTRANSFERASE"/>
    <property type="match status" value="1"/>
</dbReference>
<feature type="domain" description="Glycosyltransferase subfamily 4-like N-terminal" evidence="2">
    <location>
        <begin position="14"/>
        <end position="156"/>
    </location>
</feature>
<name>A0A2R8A7P7_9RHOB</name>
<dbReference type="EMBL" id="OMKW01000001">
    <property type="protein sequence ID" value="SPF28254.1"/>
    <property type="molecule type" value="Genomic_DNA"/>
</dbReference>
<sequence length="384" mass="41140">MIVISAQAFPPRSGGIENLMAGLAEHCAAAGYEVLVLADGAADADENRPYKVERFTGPRPLRRWMKARRLRQVVASGGVDAVYCCSWKSAEPIAMALPCPVIAYGHGNEFKPAKSDRIRKALAHVDTLICVSNETQDRALTMVPDTCTISIIHPPVYPHTPASDADREWAEDMFKVSGHRLLSISRLIGWKGQDQAIRAVAAMRLEWTDISLVIAGIGDDEKRLKALVKDLGLDSNVVFAGRVEGGRKTALLEAATLFVQPGRQIGEEREGFGITYLEAALAGLPTVSGNKGGAPEAIVDGKTGLVVDGEKIDEVIAAFRRLLTEEGTVASFSEAARAHGQAALWTNMIGTILAVAGLEDRRHMKKNAGATDPQNPKGASNGQT</sequence>
<evidence type="ECO:0000313" key="3">
    <source>
        <dbReference type="EMBL" id="SPF28254.1"/>
    </source>
</evidence>
<dbReference type="Pfam" id="PF00534">
    <property type="entry name" value="Glycos_transf_1"/>
    <property type="match status" value="1"/>
</dbReference>
<organism evidence="3 4">
    <name type="scientific">Pontivivens insulae</name>
    <dbReference type="NCBI Taxonomy" id="1639689"/>
    <lineage>
        <taxon>Bacteria</taxon>
        <taxon>Pseudomonadati</taxon>
        <taxon>Pseudomonadota</taxon>
        <taxon>Alphaproteobacteria</taxon>
        <taxon>Rhodobacterales</taxon>
        <taxon>Paracoccaceae</taxon>
        <taxon>Pontivivens</taxon>
    </lineage>
</organism>
<feature type="domain" description="Glycosyl transferase family 1" evidence="1">
    <location>
        <begin position="181"/>
        <end position="338"/>
    </location>
</feature>
<dbReference type="Pfam" id="PF13439">
    <property type="entry name" value="Glyco_transf_4"/>
    <property type="match status" value="1"/>
</dbReference>
<dbReference type="Proteomes" id="UP000244932">
    <property type="component" value="Unassembled WGS sequence"/>
</dbReference>
<gene>
    <name evidence="3" type="primary">pimB_1</name>
    <name evidence="3" type="ORF">POI8812_00552</name>
</gene>
<protein>
    <submittedName>
        <fullName evidence="3">GDP-mannose-dependent alpha-(1-6)-phosphatidylinositol monomannoside mannosyltransferase</fullName>
        <ecNumber evidence="3">2.4.1.345</ecNumber>
    </submittedName>
</protein>
<dbReference type="Gene3D" id="3.40.50.2000">
    <property type="entry name" value="Glycogen Phosphorylase B"/>
    <property type="match status" value="2"/>
</dbReference>
<accession>A0A2R8A7P7</accession>
<dbReference type="RefSeq" id="WP_108780976.1">
    <property type="nucleotide sequence ID" value="NZ_OMKW01000001.1"/>
</dbReference>
<keyword evidence="3" id="KW-0328">Glycosyltransferase</keyword>
<dbReference type="InterPro" id="IPR028098">
    <property type="entry name" value="Glyco_trans_4-like_N"/>
</dbReference>
<dbReference type="AlphaFoldDB" id="A0A2R8A7P7"/>
<dbReference type="GO" id="GO:0043750">
    <property type="term" value="F:phosphatidylinositol alpha-mannosyltransferase activity"/>
    <property type="evidence" value="ECO:0007669"/>
    <property type="project" value="UniProtKB-EC"/>
</dbReference>
<dbReference type="SUPFAM" id="SSF53756">
    <property type="entry name" value="UDP-Glycosyltransferase/glycogen phosphorylase"/>
    <property type="match status" value="1"/>
</dbReference>
<keyword evidence="4" id="KW-1185">Reference proteome</keyword>
<dbReference type="EC" id="2.4.1.345" evidence="3"/>
<evidence type="ECO:0000313" key="4">
    <source>
        <dbReference type="Proteomes" id="UP000244932"/>
    </source>
</evidence>
<evidence type="ECO:0000259" key="2">
    <source>
        <dbReference type="Pfam" id="PF13439"/>
    </source>
</evidence>
<keyword evidence="3" id="KW-0808">Transferase</keyword>
<reference evidence="3 4" key="1">
    <citation type="submission" date="2018-03" db="EMBL/GenBank/DDBJ databases">
        <authorList>
            <person name="Keele B.F."/>
        </authorList>
    </citation>
    <scope>NUCLEOTIDE SEQUENCE [LARGE SCALE GENOMIC DNA]</scope>
    <source>
        <strain evidence="3 4">CeCT 8812</strain>
    </source>
</reference>
<proteinExistence type="predicted"/>